<keyword evidence="3" id="KW-1185">Reference proteome</keyword>
<evidence type="ECO:0000313" key="2">
    <source>
        <dbReference type="EMBL" id="MBL1079416.1"/>
    </source>
</evidence>
<organism evidence="2 3">
    <name type="scientific">Nocardia acididurans</name>
    <dbReference type="NCBI Taxonomy" id="2802282"/>
    <lineage>
        <taxon>Bacteria</taxon>
        <taxon>Bacillati</taxon>
        <taxon>Actinomycetota</taxon>
        <taxon>Actinomycetes</taxon>
        <taxon>Mycobacteriales</taxon>
        <taxon>Nocardiaceae</taxon>
        <taxon>Nocardia</taxon>
    </lineage>
</organism>
<evidence type="ECO:0000256" key="1">
    <source>
        <dbReference type="SAM" id="MobiDB-lite"/>
    </source>
</evidence>
<feature type="region of interest" description="Disordered" evidence="1">
    <location>
        <begin position="1"/>
        <end position="21"/>
    </location>
</feature>
<protein>
    <submittedName>
        <fullName evidence="2">Nitroreductase family deazaflavin-dependent oxidoreductase</fullName>
    </submittedName>
</protein>
<proteinExistence type="predicted"/>
<dbReference type="Proteomes" id="UP000602198">
    <property type="component" value="Unassembled WGS sequence"/>
</dbReference>
<dbReference type="RefSeq" id="WP_201955874.1">
    <property type="nucleotide sequence ID" value="NZ_JAERRJ010000016.1"/>
</dbReference>
<dbReference type="InterPro" id="IPR012349">
    <property type="entry name" value="Split_barrel_FMN-bd"/>
</dbReference>
<dbReference type="EMBL" id="JAERRJ010000016">
    <property type="protein sequence ID" value="MBL1079416.1"/>
    <property type="molecule type" value="Genomic_DNA"/>
</dbReference>
<name>A0ABS1MGM4_9NOCA</name>
<sequence>MAQENTRDAGNARGTAESAATGARGIAPRWLPAFNRRVTNRIARLYAGKLPPYSVIQHRGRKSGQPFATPVVAHFADGRLYVPLPYGTGSDWVRNVLAADGGEVTYRRRTRPFTRPRIVDAAAAGELPRRVRRYTRLVHLLVADLAEG</sequence>
<gene>
    <name evidence="2" type="ORF">JK358_33925</name>
</gene>
<reference evidence="2 3" key="1">
    <citation type="submission" date="2021-01" db="EMBL/GenBank/DDBJ databases">
        <title>WGS of actinomycetes isolated from Thailand.</title>
        <authorList>
            <person name="Thawai C."/>
        </authorList>
    </citation>
    <scope>NUCLEOTIDE SEQUENCE [LARGE SCALE GENOMIC DNA]</scope>
    <source>
        <strain evidence="2 3">LPG 2</strain>
    </source>
</reference>
<comment type="caution">
    <text evidence="2">The sequence shown here is derived from an EMBL/GenBank/DDBJ whole genome shotgun (WGS) entry which is preliminary data.</text>
</comment>
<dbReference type="InterPro" id="IPR004378">
    <property type="entry name" value="F420H2_quin_Rdtase"/>
</dbReference>
<dbReference type="Gene3D" id="2.30.110.10">
    <property type="entry name" value="Electron Transport, Fmn-binding Protein, Chain A"/>
    <property type="match status" value="1"/>
</dbReference>
<evidence type="ECO:0000313" key="3">
    <source>
        <dbReference type="Proteomes" id="UP000602198"/>
    </source>
</evidence>
<dbReference type="NCBIfam" id="TIGR00026">
    <property type="entry name" value="hi_GC_TIGR00026"/>
    <property type="match status" value="1"/>
</dbReference>
<accession>A0ABS1MGM4</accession>